<gene>
    <name evidence="7" type="ORF">HYC85_007863</name>
</gene>
<dbReference type="PANTHER" id="PTHR37739:SF18">
    <property type="entry name" value="KINESIN-LIKE PROTEIN KIN-12C"/>
    <property type="match status" value="1"/>
</dbReference>
<comment type="caution">
    <text evidence="7">The sequence shown here is derived from an EMBL/GenBank/DDBJ whole genome shotgun (WGS) entry which is preliminary data.</text>
</comment>
<name>A0A7J7HRJ5_CAMSI</name>
<evidence type="ECO:0000313" key="8">
    <source>
        <dbReference type="Proteomes" id="UP000593564"/>
    </source>
</evidence>
<dbReference type="InterPro" id="IPR044986">
    <property type="entry name" value="KIF15/KIN-12"/>
</dbReference>
<dbReference type="AlphaFoldDB" id="A0A7J7HRJ5"/>
<evidence type="ECO:0000256" key="3">
    <source>
        <dbReference type="ARBA" id="ARBA00022840"/>
    </source>
</evidence>
<feature type="coiled-coil region" evidence="6">
    <location>
        <begin position="633"/>
        <end position="744"/>
    </location>
</feature>
<dbReference type="PANTHER" id="PTHR37739">
    <property type="entry name" value="KINESIN-LIKE PROTEIN KIN-12D"/>
    <property type="match status" value="1"/>
</dbReference>
<dbReference type="EMBL" id="JACBKZ010000003">
    <property type="protein sequence ID" value="KAF5955007.1"/>
    <property type="molecule type" value="Genomic_DNA"/>
</dbReference>
<proteinExistence type="predicted"/>
<dbReference type="GO" id="GO:0005524">
    <property type="term" value="F:ATP binding"/>
    <property type="evidence" value="ECO:0007669"/>
    <property type="project" value="UniProtKB-KW"/>
</dbReference>
<evidence type="ECO:0000256" key="4">
    <source>
        <dbReference type="ARBA" id="ARBA00023054"/>
    </source>
</evidence>
<dbReference type="GO" id="GO:0005874">
    <property type="term" value="C:microtubule"/>
    <property type="evidence" value="ECO:0007669"/>
    <property type="project" value="UniProtKB-KW"/>
</dbReference>
<dbReference type="Proteomes" id="UP000593564">
    <property type="component" value="Unassembled WGS sequence"/>
</dbReference>
<evidence type="ECO:0000256" key="6">
    <source>
        <dbReference type="SAM" id="Coils"/>
    </source>
</evidence>
<accession>A0A7J7HRJ5</accession>
<keyword evidence="5" id="KW-0505">Motor protein</keyword>
<keyword evidence="1" id="KW-0493">Microtubule</keyword>
<reference evidence="8" key="1">
    <citation type="journal article" date="2020" name="Nat. Commun.">
        <title>Genome assembly of wild tea tree DASZ reveals pedigree and selection history of tea varieties.</title>
        <authorList>
            <person name="Zhang W."/>
            <person name="Zhang Y."/>
            <person name="Qiu H."/>
            <person name="Guo Y."/>
            <person name="Wan H."/>
            <person name="Zhang X."/>
            <person name="Scossa F."/>
            <person name="Alseekh S."/>
            <person name="Zhang Q."/>
            <person name="Wang P."/>
            <person name="Xu L."/>
            <person name="Schmidt M.H."/>
            <person name="Jia X."/>
            <person name="Li D."/>
            <person name="Zhu A."/>
            <person name="Guo F."/>
            <person name="Chen W."/>
            <person name="Ni D."/>
            <person name="Usadel B."/>
            <person name="Fernie A.R."/>
            <person name="Wen W."/>
        </authorList>
    </citation>
    <scope>NUCLEOTIDE SEQUENCE [LARGE SCALE GENOMIC DNA]</scope>
    <source>
        <strain evidence="8">cv. G240</strain>
    </source>
</reference>
<keyword evidence="4 6" id="KW-0175">Coiled coil</keyword>
<evidence type="ECO:0000256" key="5">
    <source>
        <dbReference type="ARBA" id="ARBA00023175"/>
    </source>
</evidence>
<protein>
    <submittedName>
        <fullName evidence="7">Uncharacterized protein</fullName>
    </submittedName>
</protein>
<sequence length="771" mass="87304">MIDMLENKLTYTDDQITEPENSANAVLLGEKRISDCAEVSLRNTTEGDIPMSKSATPSEMGSQQISEMKVHGNALSLEDIKSQVELARLVLLETENDIYTSCADAEMYISSLQSDIHKASSLYRELVRGFVENIHEMRKNFVELKENCRNRQVQTVKIPSLEAHEIPKHENQYFLLHQIRDELAETNGRLNTINACINKILNMYDCPVRAEDLVIIDKWSGICSTLGSDFSAEFVAPELSLDGSTSTCCYGTPGEITEQTLDQEFGGGSILSTDDQESEKLEGLVQSSIREETIILCLRKELKKANDAFNKLNVQLAALFHEKEIRNYRESLGFVNINEQQICRNELNQHKTLELTPVVQPSELILREAEADYRNMREASSFFTKLEAGATMKEADVMLNALLKANESAKQLTGMWKQTGEELMTEKASLINEIERLHLLIRLKDGQNEMLLDQIHYSLQETVDSISLLEGSFLRMQTDVDEMVKVIYGDALTMAQDILNCFCKSGSSLEDIFRETMEQGFASFVLYQCHVGESFRKFPSFTVDPSFHQARLQEGCLLMNSSGSENDTLVNGVNGGENGDQSAVFKRLDERELAHDNLLDENVLLKKELERKEVVLKGLLFDFSLLQESASTIKDMKDETEKLIVVLSQVQQELQMKTNQLNDVLVQHTKLEDQLADTETALFVSNSDLEQAEGTVDILSNQIAELRVLLKDLYLRKSEVEEQLEEQQEVVKSLEEEILRMNSSTEKKLISSIEDMEDDLRRVTVTTQTRP</sequence>
<evidence type="ECO:0000256" key="1">
    <source>
        <dbReference type="ARBA" id="ARBA00022701"/>
    </source>
</evidence>
<keyword evidence="8" id="KW-1185">Reference proteome</keyword>
<evidence type="ECO:0000256" key="2">
    <source>
        <dbReference type="ARBA" id="ARBA00022741"/>
    </source>
</evidence>
<evidence type="ECO:0000313" key="7">
    <source>
        <dbReference type="EMBL" id="KAF5955007.1"/>
    </source>
</evidence>
<keyword evidence="3" id="KW-0067">ATP-binding</keyword>
<organism evidence="7 8">
    <name type="scientific">Camellia sinensis</name>
    <name type="common">Tea plant</name>
    <name type="synonym">Thea sinensis</name>
    <dbReference type="NCBI Taxonomy" id="4442"/>
    <lineage>
        <taxon>Eukaryota</taxon>
        <taxon>Viridiplantae</taxon>
        <taxon>Streptophyta</taxon>
        <taxon>Embryophyta</taxon>
        <taxon>Tracheophyta</taxon>
        <taxon>Spermatophyta</taxon>
        <taxon>Magnoliopsida</taxon>
        <taxon>eudicotyledons</taxon>
        <taxon>Gunneridae</taxon>
        <taxon>Pentapetalae</taxon>
        <taxon>asterids</taxon>
        <taxon>Ericales</taxon>
        <taxon>Theaceae</taxon>
        <taxon>Camellia</taxon>
    </lineage>
</organism>
<reference evidence="7 8" key="2">
    <citation type="submission" date="2020-07" db="EMBL/GenBank/DDBJ databases">
        <title>Genome assembly of wild tea tree DASZ reveals pedigree and selection history of tea varieties.</title>
        <authorList>
            <person name="Zhang W."/>
        </authorList>
    </citation>
    <scope>NUCLEOTIDE SEQUENCE [LARGE SCALE GENOMIC DNA]</scope>
    <source>
        <strain evidence="8">cv. G240</strain>
        <tissue evidence="7">Leaf</tissue>
    </source>
</reference>
<keyword evidence="2" id="KW-0547">Nucleotide-binding</keyword>